<dbReference type="InterPro" id="IPR036594">
    <property type="entry name" value="Meth_synthase_dom"/>
</dbReference>
<dbReference type="SUPFAM" id="SSF52242">
    <property type="entry name" value="Cobalamin (vitamin B12)-binding domain"/>
    <property type="match status" value="1"/>
</dbReference>
<comment type="caution">
    <text evidence="3">The sequence shown here is derived from an EMBL/GenBank/DDBJ whole genome shotgun (WGS) entry which is preliminary data.</text>
</comment>
<dbReference type="PROSITE" id="PS51332">
    <property type="entry name" value="B12_BINDING"/>
    <property type="match status" value="1"/>
</dbReference>
<sequence length="321" mass="34396">MTEYSAGPSQGWPIAAVERDTGLPKDTLRVWERRYGFPRPQRDAAGERLYPTEQVHQLRMLRRLLDAGHRPRHIVGLPLTELQALDPSGGSAQPTPAACAPVHRQEPALLTVLRRHDAMALQDALMQALRVQGAAAFVVQTAAPAVEAVGQAWIEGRLEVFEEHLFTQTLLAVLQQASVPAPGGPPLRGPRVVLTTLPQEPHGLGLQMVRVLLASLGSEAIVLGPQLPVSDALRAVQAYRADVLALSCTALVPDRALHAGLQQLRAGLPADVVLWVGGAHPRLRKALPEGVQAITDLALLPQAVQAWRELKASPAGAPATD</sequence>
<dbReference type="Pfam" id="PF13411">
    <property type="entry name" value="MerR_1"/>
    <property type="match status" value="1"/>
</dbReference>
<dbReference type="Proteomes" id="UP001501788">
    <property type="component" value="Unassembled WGS sequence"/>
</dbReference>
<dbReference type="Pfam" id="PF02310">
    <property type="entry name" value="B12-binding"/>
    <property type="match status" value="1"/>
</dbReference>
<feature type="domain" description="HTH merR-type" evidence="1">
    <location>
        <begin position="11"/>
        <end position="68"/>
    </location>
</feature>
<proteinExistence type="predicted"/>
<feature type="domain" description="B12-binding" evidence="2">
    <location>
        <begin position="189"/>
        <end position="321"/>
    </location>
</feature>
<accession>A0ABP8LAQ3</accession>
<evidence type="ECO:0000259" key="2">
    <source>
        <dbReference type="PROSITE" id="PS51332"/>
    </source>
</evidence>
<dbReference type="EMBL" id="BAABEX010000024">
    <property type="protein sequence ID" value="GAA4426090.1"/>
    <property type="molecule type" value="Genomic_DNA"/>
</dbReference>
<dbReference type="SMART" id="SM00422">
    <property type="entry name" value="HTH_MERR"/>
    <property type="match status" value="1"/>
</dbReference>
<dbReference type="InterPro" id="IPR036724">
    <property type="entry name" value="Cobalamin-bd_sf"/>
</dbReference>
<dbReference type="Gene3D" id="3.40.50.280">
    <property type="entry name" value="Cobalamin-binding domain"/>
    <property type="match status" value="1"/>
</dbReference>
<dbReference type="RefSeq" id="WP_345064664.1">
    <property type="nucleotide sequence ID" value="NZ_BAABEX010000024.1"/>
</dbReference>
<dbReference type="Gene3D" id="1.10.1660.10">
    <property type="match status" value="1"/>
</dbReference>
<name>A0ABP8LAQ3_9BURK</name>
<dbReference type="InterPro" id="IPR009061">
    <property type="entry name" value="DNA-bd_dom_put_sf"/>
</dbReference>
<evidence type="ECO:0000313" key="4">
    <source>
        <dbReference type="Proteomes" id="UP001501788"/>
    </source>
</evidence>
<evidence type="ECO:0000313" key="3">
    <source>
        <dbReference type="EMBL" id="GAA4426090.1"/>
    </source>
</evidence>
<gene>
    <name evidence="3" type="primary">carH</name>
    <name evidence="3" type="ORF">GCM10023090_21560</name>
</gene>
<dbReference type="Gene3D" id="1.10.1240.10">
    <property type="entry name" value="Methionine synthase domain"/>
    <property type="match status" value="1"/>
</dbReference>
<dbReference type="PROSITE" id="PS50937">
    <property type="entry name" value="HTH_MERR_2"/>
    <property type="match status" value="1"/>
</dbReference>
<evidence type="ECO:0000259" key="1">
    <source>
        <dbReference type="PROSITE" id="PS50937"/>
    </source>
</evidence>
<organism evidence="3 4">
    <name type="scientific">Acidovorax lacteus</name>
    <dbReference type="NCBI Taxonomy" id="1924988"/>
    <lineage>
        <taxon>Bacteria</taxon>
        <taxon>Pseudomonadati</taxon>
        <taxon>Pseudomonadota</taxon>
        <taxon>Betaproteobacteria</taxon>
        <taxon>Burkholderiales</taxon>
        <taxon>Comamonadaceae</taxon>
        <taxon>Acidovorax</taxon>
    </lineage>
</organism>
<dbReference type="InterPro" id="IPR006158">
    <property type="entry name" value="Cobalamin-bd"/>
</dbReference>
<dbReference type="Pfam" id="PF02607">
    <property type="entry name" value="B12-binding_2"/>
    <property type="match status" value="1"/>
</dbReference>
<reference evidence="4" key="1">
    <citation type="journal article" date="2019" name="Int. J. Syst. Evol. Microbiol.">
        <title>The Global Catalogue of Microorganisms (GCM) 10K type strain sequencing project: providing services to taxonomists for standard genome sequencing and annotation.</title>
        <authorList>
            <consortium name="The Broad Institute Genomics Platform"/>
            <consortium name="The Broad Institute Genome Sequencing Center for Infectious Disease"/>
            <person name="Wu L."/>
            <person name="Ma J."/>
        </authorList>
    </citation>
    <scope>NUCLEOTIDE SEQUENCE [LARGE SCALE GENOMIC DNA]</scope>
    <source>
        <strain evidence="4">JCM 31890</strain>
    </source>
</reference>
<dbReference type="CDD" id="cd01104">
    <property type="entry name" value="HTH_MlrA-CarA"/>
    <property type="match status" value="1"/>
</dbReference>
<dbReference type="InterPro" id="IPR000551">
    <property type="entry name" value="MerR-type_HTH_dom"/>
</dbReference>
<keyword evidence="4" id="KW-1185">Reference proteome</keyword>
<dbReference type="CDD" id="cd02065">
    <property type="entry name" value="B12-binding_like"/>
    <property type="match status" value="1"/>
</dbReference>
<dbReference type="SUPFAM" id="SSF46955">
    <property type="entry name" value="Putative DNA-binding domain"/>
    <property type="match status" value="1"/>
</dbReference>
<protein>
    <submittedName>
        <fullName evidence="3">HTH-type transcriptional repressor CarH</fullName>
    </submittedName>
</protein>
<dbReference type="InterPro" id="IPR003759">
    <property type="entry name" value="Cbl-bd_cap"/>
</dbReference>